<dbReference type="Gene3D" id="1.20.120.160">
    <property type="entry name" value="HPT domain"/>
    <property type="match status" value="2"/>
</dbReference>
<gene>
    <name evidence="3" type="ORF">L3X38_031716</name>
</gene>
<dbReference type="GO" id="GO:0009736">
    <property type="term" value="P:cytokinin-activated signaling pathway"/>
    <property type="evidence" value="ECO:0007669"/>
    <property type="project" value="UniProtKB-KW"/>
</dbReference>
<reference evidence="3 4" key="1">
    <citation type="journal article" date="2022" name="G3 (Bethesda)">
        <title>Whole-genome sequence and methylome profiling of the almond [Prunus dulcis (Mill.) D.A. Webb] cultivar 'Nonpareil'.</title>
        <authorList>
            <person name="D'Amico-Willman K.M."/>
            <person name="Ouma W.Z."/>
            <person name="Meulia T."/>
            <person name="Sideli G.M."/>
            <person name="Gradziel T.M."/>
            <person name="Fresnedo-Ramirez J."/>
        </authorList>
    </citation>
    <scope>NUCLEOTIDE SEQUENCE [LARGE SCALE GENOMIC DNA]</scope>
    <source>
        <strain evidence="3">Clone GOH B32 T37-40</strain>
    </source>
</reference>
<dbReference type="InterPro" id="IPR045871">
    <property type="entry name" value="AHP1-5/YPD1"/>
</dbReference>
<comment type="caution">
    <text evidence="3">The sequence shown here is derived from an EMBL/GenBank/DDBJ whole genome shotgun (WGS) entry which is preliminary data.</text>
</comment>
<evidence type="ECO:0000313" key="3">
    <source>
        <dbReference type="EMBL" id="KAI5322644.1"/>
    </source>
</evidence>
<dbReference type="GO" id="GO:0043424">
    <property type="term" value="F:protein histidine kinase binding"/>
    <property type="evidence" value="ECO:0007669"/>
    <property type="project" value="UniProtKB-UniRule"/>
</dbReference>
<accession>A0AAD4YVE3</accession>
<dbReference type="AlphaFoldDB" id="A0AAD4YVE3"/>
<dbReference type="GO" id="GO:0005634">
    <property type="term" value="C:nucleus"/>
    <property type="evidence" value="ECO:0007669"/>
    <property type="project" value="UniProtKB-SubCell"/>
</dbReference>
<dbReference type="PANTHER" id="PTHR28242:SF30">
    <property type="entry name" value="HISTIDINE-CONTAINING PHOSPHOTRANSFER PROTEIN 2"/>
    <property type="match status" value="1"/>
</dbReference>
<evidence type="ECO:0000313" key="4">
    <source>
        <dbReference type="Proteomes" id="UP001054821"/>
    </source>
</evidence>
<keyword evidence="4" id="KW-1185">Reference proteome</keyword>
<comment type="subcellular location">
    <subcellularLocation>
        <location evidence="2">Cytoplasm</location>
        <location evidence="2">Cytosol</location>
    </subcellularLocation>
    <subcellularLocation>
        <location evidence="2">Nucleus</location>
    </subcellularLocation>
</comment>
<keyword evidence="2" id="KW-0932">Cytokinin signaling pathway</keyword>
<evidence type="ECO:0000256" key="2">
    <source>
        <dbReference type="RuleBase" id="RU369004"/>
    </source>
</evidence>
<organism evidence="3 4">
    <name type="scientific">Prunus dulcis</name>
    <name type="common">Almond</name>
    <name type="synonym">Amygdalus dulcis</name>
    <dbReference type="NCBI Taxonomy" id="3755"/>
    <lineage>
        <taxon>Eukaryota</taxon>
        <taxon>Viridiplantae</taxon>
        <taxon>Streptophyta</taxon>
        <taxon>Embryophyta</taxon>
        <taxon>Tracheophyta</taxon>
        <taxon>Spermatophyta</taxon>
        <taxon>Magnoliopsida</taxon>
        <taxon>eudicotyledons</taxon>
        <taxon>Gunneridae</taxon>
        <taxon>Pentapetalae</taxon>
        <taxon>rosids</taxon>
        <taxon>fabids</taxon>
        <taxon>Rosales</taxon>
        <taxon>Rosaceae</taxon>
        <taxon>Amygdaloideae</taxon>
        <taxon>Amygdaleae</taxon>
        <taxon>Prunus</taxon>
    </lineage>
</organism>
<comment type="function">
    <text evidence="2">Functions as a two-component phosphorelay mediators between cytokinin sensor histidine kinases and response regulators (B-type ARRs). Plays an important role in propagating cytokinin signal transduction.</text>
</comment>
<keyword evidence="1 2" id="KW-0902">Two-component regulatory system</keyword>
<dbReference type="GO" id="GO:0005829">
    <property type="term" value="C:cytosol"/>
    <property type="evidence" value="ECO:0007669"/>
    <property type="project" value="UniProtKB-SubCell"/>
</dbReference>
<name>A0AAD4YVE3_PRUDU</name>
<sequence>MAGNGKELISSLQDQGILNDYFDELKGLQDENDPCFVRECITIFLREAHDYRAELTTNLLRKELLSGASLEQIIEQLVDNRRGAFPASQSDFPARGGASAPPCASVDPLVLVGLDNVNREYLVTRENLNRIAEGILTDSFDDIKGLQDENNPRFVDETITIFLHVAEDYRADHSQEICN</sequence>
<comment type="domain">
    <text evidence="2">Histidine-containing phosphotransfer domain (HPt) contains an active histidine that mediates the phosphotransfer.</text>
</comment>
<proteinExistence type="predicted"/>
<dbReference type="GO" id="GO:0000160">
    <property type="term" value="P:phosphorelay signal transduction system"/>
    <property type="evidence" value="ECO:0007669"/>
    <property type="project" value="UniProtKB-UniRule"/>
</dbReference>
<evidence type="ECO:0000256" key="1">
    <source>
        <dbReference type="ARBA" id="ARBA00023012"/>
    </source>
</evidence>
<dbReference type="InterPro" id="IPR036641">
    <property type="entry name" value="HPT_dom_sf"/>
</dbReference>
<dbReference type="GO" id="GO:0009927">
    <property type="term" value="F:histidine phosphotransfer kinase activity"/>
    <property type="evidence" value="ECO:0007669"/>
    <property type="project" value="UniProtKB-UniRule"/>
</dbReference>
<protein>
    <recommendedName>
        <fullName evidence="2">Histidine-containing phosphotransfer protein</fullName>
    </recommendedName>
</protein>
<dbReference type="SUPFAM" id="SSF47226">
    <property type="entry name" value="Histidine-containing phosphotransfer domain, HPT domain"/>
    <property type="match status" value="1"/>
</dbReference>
<dbReference type="EMBL" id="JAJFAZ020000006">
    <property type="protein sequence ID" value="KAI5322644.1"/>
    <property type="molecule type" value="Genomic_DNA"/>
</dbReference>
<dbReference type="Proteomes" id="UP001054821">
    <property type="component" value="Chromosome 6"/>
</dbReference>
<dbReference type="PANTHER" id="PTHR28242">
    <property type="entry name" value="PHOSPHORELAY INTERMEDIATE PROTEIN YPD1"/>
    <property type="match status" value="1"/>
</dbReference>